<dbReference type="Proteomes" id="UP001302949">
    <property type="component" value="Unassembled WGS sequence"/>
</dbReference>
<dbReference type="Pfam" id="PF01261">
    <property type="entry name" value="AP_endonuc_2"/>
    <property type="match status" value="1"/>
</dbReference>
<dbReference type="InterPro" id="IPR036237">
    <property type="entry name" value="Xyl_isomerase-like_sf"/>
</dbReference>
<dbReference type="InterPro" id="IPR050312">
    <property type="entry name" value="IolE/XylAMocC-like"/>
</dbReference>
<reference evidence="2 3" key="1">
    <citation type="submission" date="2023-12" db="EMBL/GenBank/DDBJ databases">
        <title>Novel species of the genus Arcicella isolated from rivers.</title>
        <authorList>
            <person name="Lu H."/>
        </authorList>
    </citation>
    <scope>NUCLEOTIDE SEQUENCE [LARGE SCALE GENOMIC DNA]</scope>
    <source>
        <strain evidence="2 3">KCTC 23307</strain>
    </source>
</reference>
<evidence type="ECO:0000259" key="1">
    <source>
        <dbReference type="Pfam" id="PF01261"/>
    </source>
</evidence>
<organism evidence="2 3">
    <name type="scientific">Arcicella rigui</name>
    <dbReference type="NCBI Taxonomy" id="797020"/>
    <lineage>
        <taxon>Bacteria</taxon>
        <taxon>Pseudomonadati</taxon>
        <taxon>Bacteroidota</taxon>
        <taxon>Cytophagia</taxon>
        <taxon>Cytophagales</taxon>
        <taxon>Flectobacillaceae</taxon>
        <taxon>Arcicella</taxon>
    </lineage>
</organism>
<dbReference type="SUPFAM" id="SSF51658">
    <property type="entry name" value="Xylose isomerase-like"/>
    <property type="match status" value="1"/>
</dbReference>
<dbReference type="Gene3D" id="3.20.20.150">
    <property type="entry name" value="Divalent-metal-dependent TIM barrel enzymes"/>
    <property type="match status" value="1"/>
</dbReference>
<evidence type="ECO:0000313" key="3">
    <source>
        <dbReference type="Proteomes" id="UP001302949"/>
    </source>
</evidence>
<evidence type="ECO:0000313" key="2">
    <source>
        <dbReference type="EMBL" id="MEA5141236.1"/>
    </source>
</evidence>
<dbReference type="PANTHER" id="PTHR12110">
    <property type="entry name" value="HYDROXYPYRUVATE ISOMERASE"/>
    <property type="match status" value="1"/>
</dbReference>
<name>A0ABU5QEG1_9BACT</name>
<gene>
    <name evidence="2" type="ORF">VB248_18935</name>
</gene>
<accession>A0ABU5QEG1</accession>
<proteinExistence type="predicted"/>
<dbReference type="EMBL" id="JAYFUM010000025">
    <property type="protein sequence ID" value="MEA5141236.1"/>
    <property type="molecule type" value="Genomic_DNA"/>
</dbReference>
<comment type="caution">
    <text evidence="2">The sequence shown here is derived from an EMBL/GenBank/DDBJ whole genome shotgun (WGS) entry which is preliminary data.</text>
</comment>
<sequence>MENVAQNHSSRREFMGQLGLLTAASFLPETILGTAKPHFEISLAEFSLAGSLFSGKLKNMDFPAKAKNDFGINAVEYVSMFWADKAKDQAYLNELKQRTADLGVQNVLIMVDAEGDLGASDGAARQKAVENHYKWVDAAKFLGCHSIRVNMDGDGTPEEIMKAGVEGYGKLVEYGQKAGIGVIIENHITISTNPDWLVALLKQVNNPYAGCLPDFGNFTEREKPKAMTLEAFKESKIIHEYDKYDGVKKLMPFAKGVSAKTHFFDESGACTDTDFAKMMPIVNKGMTKNFKGFVGIEYEGGIMKMMGAKENYLDEDAGIRATKALLEKARM</sequence>
<dbReference type="PANTHER" id="PTHR12110:SF53">
    <property type="entry name" value="BLR5974 PROTEIN"/>
    <property type="match status" value="1"/>
</dbReference>
<dbReference type="RefSeq" id="WP_323298391.1">
    <property type="nucleotide sequence ID" value="NZ_JAYFUM010000025.1"/>
</dbReference>
<feature type="domain" description="Xylose isomerase-like TIM barrel" evidence="1">
    <location>
        <begin position="69"/>
        <end position="308"/>
    </location>
</feature>
<protein>
    <submittedName>
        <fullName evidence="2">TIM barrel protein</fullName>
    </submittedName>
</protein>
<keyword evidence="3" id="KW-1185">Reference proteome</keyword>
<dbReference type="InterPro" id="IPR013022">
    <property type="entry name" value="Xyl_isomerase-like_TIM-brl"/>
</dbReference>